<sequence>MQETVLVYTTWPSVEQAENAGRRLVEQKLCACVNILPGMVSVYAFEGKIERGEEAVMILKTARDRSADLMQAVRAAHPYDTPAIIELPVSAIDPRYGAWILSESRA</sequence>
<dbReference type="Pfam" id="PF03091">
    <property type="entry name" value="CutA1"/>
    <property type="match status" value="1"/>
</dbReference>
<dbReference type="PANTHER" id="PTHR23419">
    <property type="entry name" value="DIVALENT CATION TOLERANCE CUTA-RELATED"/>
    <property type="match status" value="1"/>
</dbReference>
<reference evidence="2 3" key="1">
    <citation type="submission" date="2020-08" db="EMBL/GenBank/DDBJ databases">
        <title>Genome sequence of Rhizobiales bacterium strain IZ6.</title>
        <authorList>
            <person name="Nakai R."/>
            <person name="Naganuma T."/>
        </authorList>
    </citation>
    <scope>NUCLEOTIDE SEQUENCE [LARGE SCALE GENOMIC DNA]</scope>
    <source>
        <strain evidence="2 3">IZ6</strain>
    </source>
</reference>
<evidence type="ECO:0000256" key="1">
    <source>
        <dbReference type="ARBA" id="ARBA00010169"/>
    </source>
</evidence>
<dbReference type="PANTHER" id="PTHR23419:SF8">
    <property type="entry name" value="FI09726P"/>
    <property type="match status" value="1"/>
</dbReference>
<dbReference type="InterPro" id="IPR015867">
    <property type="entry name" value="N-reg_PII/ATP_PRibTrfase_C"/>
</dbReference>
<evidence type="ECO:0000313" key="2">
    <source>
        <dbReference type="EMBL" id="BCJ91271.1"/>
    </source>
</evidence>
<gene>
    <name evidence="2" type="ORF">IZ6_20060</name>
</gene>
<dbReference type="InterPro" id="IPR004323">
    <property type="entry name" value="Ion_tolerance_CutA"/>
</dbReference>
<dbReference type="EMBL" id="AP023361">
    <property type="protein sequence ID" value="BCJ91271.1"/>
    <property type="molecule type" value="Genomic_DNA"/>
</dbReference>
<name>A0A6S6QW45_9HYPH</name>
<dbReference type="InterPro" id="IPR011322">
    <property type="entry name" value="N-reg_PII-like_a/b"/>
</dbReference>
<dbReference type="AlphaFoldDB" id="A0A6S6QW45"/>
<dbReference type="Proteomes" id="UP000515317">
    <property type="component" value="Chromosome"/>
</dbReference>
<dbReference type="RefSeq" id="WP_222874932.1">
    <property type="nucleotide sequence ID" value="NZ_AP023361.1"/>
</dbReference>
<protein>
    <submittedName>
        <fullName evidence="2">Dihydroorotate dehydrogenase</fullName>
    </submittedName>
</protein>
<comment type="similarity">
    <text evidence="1">Belongs to the CutA family.</text>
</comment>
<accession>A0A6S6QW45</accession>
<keyword evidence="3" id="KW-1185">Reference proteome</keyword>
<dbReference type="SUPFAM" id="SSF54913">
    <property type="entry name" value="GlnB-like"/>
    <property type="match status" value="1"/>
</dbReference>
<evidence type="ECO:0000313" key="3">
    <source>
        <dbReference type="Proteomes" id="UP000515317"/>
    </source>
</evidence>
<dbReference type="KEGG" id="tso:IZ6_20060"/>
<dbReference type="Gene3D" id="3.30.70.120">
    <property type="match status" value="1"/>
</dbReference>
<dbReference type="GO" id="GO:0005507">
    <property type="term" value="F:copper ion binding"/>
    <property type="evidence" value="ECO:0007669"/>
    <property type="project" value="TreeGrafter"/>
</dbReference>
<dbReference type="GO" id="GO:0010038">
    <property type="term" value="P:response to metal ion"/>
    <property type="evidence" value="ECO:0007669"/>
    <property type="project" value="InterPro"/>
</dbReference>
<organism evidence="2 3">
    <name type="scientific">Terrihabitans soli</name>
    <dbReference type="NCBI Taxonomy" id="708113"/>
    <lineage>
        <taxon>Bacteria</taxon>
        <taxon>Pseudomonadati</taxon>
        <taxon>Pseudomonadota</taxon>
        <taxon>Alphaproteobacteria</taxon>
        <taxon>Hyphomicrobiales</taxon>
        <taxon>Terrihabitans</taxon>
    </lineage>
</organism>
<proteinExistence type="inferred from homology"/>